<evidence type="ECO:0000256" key="6">
    <source>
        <dbReference type="ARBA" id="ARBA00023316"/>
    </source>
</evidence>
<comment type="similarity">
    <text evidence="1 7">Belongs to the peptidase S11 family.</text>
</comment>
<dbReference type="InterPro" id="IPR018044">
    <property type="entry name" value="Peptidase_S11"/>
</dbReference>
<proteinExistence type="inferred from homology"/>
<dbReference type="GO" id="GO:0016787">
    <property type="term" value="F:hydrolase activity"/>
    <property type="evidence" value="ECO:0007669"/>
    <property type="project" value="UniProtKB-KW"/>
</dbReference>
<evidence type="ECO:0000256" key="8">
    <source>
        <dbReference type="SAM" id="MobiDB-lite"/>
    </source>
</evidence>
<evidence type="ECO:0000256" key="5">
    <source>
        <dbReference type="ARBA" id="ARBA00022984"/>
    </source>
</evidence>
<dbReference type="Pfam" id="PF00768">
    <property type="entry name" value="Peptidase_S11"/>
    <property type="match status" value="1"/>
</dbReference>
<feature type="compositionally biased region" description="Pro residues" evidence="8">
    <location>
        <begin position="494"/>
        <end position="503"/>
    </location>
</feature>
<feature type="signal peptide" evidence="9">
    <location>
        <begin position="1"/>
        <end position="28"/>
    </location>
</feature>
<evidence type="ECO:0000256" key="3">
    <source>
        <dbReference type="ARBA" id="ARBA00022801"/>
    </source>
</evidence>
<protein>
    <submittedName>
        <fullName evidence="11">Serine hydrolase</fullName>
    </submittedName>
</protein>
<dbReference type="InterPro" id="IPR001967">
    <property type="entry name" value="Peptidase_S11_N"/>
</dbReference>
<dbReference type="Proteomes" id="UP001321492">
    <property type="component" value="Unassembled WGS sequence"/>
</dbReference>
<dbReference type="PRINTS" id="PR00725">
    <property type="entry name" value="DADACBPTASE1"/>
</dbReference>
<feature type="region of interest" description="Disordered" evidence="8">
    <location>
        <begin position="363"/>
        <end position="503"/>
    </location>
</feature>
<dbReference type="RefSeq" id="WP_283739391.1">
    <property type="nucleotide sequence ID" value="NZ_JASJEV010000002.1"/>
</dbReference>
<reference evidence="11 12" key="1">
    <citation type="submission" date="2023-05" db="EMBL/GenBank/DDBJ databases">
        <title>Chelatococcus sp. nov., a moderately thermophilic bacterium isolated from hot spring microbial mat.</title>
        <authorList>
            <person name="Hu C.-J."/>
            <person name="Li W.-J."/>
        </authorList>
    </citation>
    <scope>NUCLEOTIDE SEQUENCE [LARGE SCALE GENOMIC DNA]</scope>
    <source>
        <strain evidence="11 12">SYSU G07232</strain>
    </source>
</reference>
<keyword evidence="6" id="KW-0961">Cell wall biogenesis/degradation</keyword>
<dbReference type="Gene3D" id="3.40.710.10">
    <property type="entry name" value="DD-peptidase/beta-lactamase superfamily"/>
    <property type="match status" value="1"/>
</dbReference>
<dbReference type="EMBL" id="JASJEV010000002">
    <property type="protein sequence ID" value="MDJ1157391.1"/>
    <property type="molecule type" value="Genomic_DNA"/>
</dbReference>
<keyword evidence="12" id="KW-1185">Reference proteome</keyword>
<feature type="domain" description="Peptidase S11 D-alanyl-D-alanine carboxypeptidase A N-terminal" evidence="10">
    <location>
        <begin position="28"/>
        <end position="247"/>
    </location>
</feature>
<sequence>MRIATSFRPAAAMMLASIGALLAGSALATPSLVIDAESGRVLHAEQATDPWYPASITKLMTTYVVLKEVDAGRLTLDTPLIVSPRAAAVIPSKMGFKPGTEVTVDNALKMLLVKSANDMAVLLAEGAGGTVEGFADMMNREAARLGMRESLFVNPNGLPDERQRTSARDMAILARALLTDFPRYEGYFGIGAIKFGKRVMQNTNGLIGRYPGADGMKTGFICASGFNVVATATRNGRRLIAVVLGSPTATERTIKAADLFDKGFSGFSGWTGPLVSDLQTAYATTPPDMREEVCGKNRRGPAGEEDGEMASPVSASAGGNGDAPAAFFLSQAATLGGNSVTGINPRTLGPRAKAVPIPVFAGRAPGSSAQPPASMLANRVPPEGKGRKPATAQGFAPSETPPTGGAPVALQGAIDDAPRPGAATAIRPGGAKAKAGPKPGAIAAKPETKPDTRTDTNMQATARAKPAGKAEAKAAPRAKPAASGPTSKATSKPSPRPPAAAIE</sequence>
<feature type="chain" id="PRO_5046155486" evidence="9">
    <location>
        <begin position="29"/>
        <end position="503"/>
    </location>
</feature>
<evidence type="ECO:0000313" key="11">
    <source>
        <dbReference type="EMBL" id="MDJ1157391.1"/>
    </source>
</evidence>
<evidence type="ECO:0000256" key="2">
    <source>
        <dbReference type="ARBA" id="ARBA00022729"/>
    </source>
</evidence>
<feature type="compositionally biased region" description="Low complexity" evidence="8">
    <location>
        <begin position="428"/>
        <end position="445"/>
    </location>
</feature>
<evidence type="ECO:0000256" key="9">
    <source>
        <dbReference type="SAM" id="SignalP"/>
    </source>
</evidence>
<comment type="caution">
    <text evidence="11">The sequence shown here is derived from an EMBL/GenBank/DDBJ whole genome shotgun (WGS) entry which is preliminary data.</text>
</comment>
<evidence type="ECO:0000259" key="10">
    <source>
        <dbReference type="Pfam" id="PF00768"/>
    </source>
</evidence>
<keyword evidence="5" id="KW-0573">Peptidoglycan synthesis</keyword>
<organism evidence="11 12">
    <name type="scientific">Chelatococcus albus</name>
    <dbReference type="NCBI Taxonomy" id="3047466"/>
    <lineage>
        <taxon>Bacteria</taxon>
        <taxon>Pseudomonadati</taxon>
        <taxon>Pseudomonadota</taxon>
        <taxon>Alphaproteobacteria</taxon>
        <taxon>Hyphomicrobiales</taxon>
        <taxon>Chelatococcaceae</taxon>
        <taxon>Chelatococcus</taxon>
    </lineage>
</organism>
<gene>
    <name evidence="11" type="ORF">QNA08_03950</name>
</gene>
<dbReference type="InterPro" id="IPR012338">
    <property type="entry name" value="Beta-lactam/transpept-like"/>
</dbReference>
<keyword evidence="2 9" id="KW-0732">Signal</keyword>
<dbReference type="SUPFAM" id="SSF56601">
    <property type="entry name" value="beta-lactamase/transpeptidase-like"/>
    <property type="match status" value="1"/>
</dbReference>
<name>A0ABT7AFI7_9HYPH</name>
<keyword evidence="4" id="KW-0133">Cell shape</keyword>
<dbReference type="PANTHER" id="PTHR21581">
    <property type="entry name" value="D-ALANYL-D-ALANINE CARBOXYPEPTIDASE"/>
    <property type="match status" value="1"/>
</dbReference>
<evidence type="ECO:0000256" key="4">
    <source>
        <dbReference type="ARBA" id="ARBA00022960"/>
    </source>
</evidence>
<dbReference type="PANTHER" id="PTHR21581:SF6">
    <property type="entry name" value="TRAFFICKING PROTEIN PARTICLE COMPLEX SUBUNIT 12"/>
    <property type="match status" value="1"/>
</dbReference>
<evidence type="ECO:0000256" key="1">
    <source>
        <dbReference type="ARBA" id="ARBA00007164"/>
    </source>
</evidence>
<keyword evidence="3 11" id="KW-0378">Hydrolase</keyword>
<accession>A0ABT7AFI7</accession>
<evidence type="ECO:0000256" key="7">
    <source>
        <dbReference type="RuleBase" id="RU004016"/>
    </source>
</evidence>
<feature type="compositionally biased region" description="Low complexity" evidence="8">
    <location>
        <begin position="475"/>
        <end position="485"/>
    </location>
</feature>
<evidence type="ECO:0000313" key="12">
    <source>
        <dbReference type="Proteomes" id="UP001321492"/>
    </source>
</evidence>
<feature type="region of interest" description="Disordered" evidence="8">
    <location>
        <begin position="289"/>
        <end position="317"/>
    </location>
</feature>